<evidence type="ECO:0000313" key="2">
    <source>
        <dbReference type="Proteomes" id="UP000033647"/>
    </source>
</evidence>
<comment type="caution">
    <text evidence="1">The sequence shown here is derived from an EMBL/GenBank/DDBJ whole genome shotgun (WGS) entry which is preliminary data.</text>
</comment>
<dbReference type="PANTHER" id="PTHR48100:SF1">
    <property type="entry name" value="HISTIDINE PHOSPHATASE FAMILY PROTEIN-RELATED"/>
    <property type="match status" value="1"/>
</dbReference>
<dbReference type="InterPro" id="IPR050275">
    <property type="entry name" value="PGM_Phosphatase"/>
</dbReference>
<dbReference type="GO" id="GO:0016791">
    <property type="term" value="F:phosphatase activity"/>
    <property type="evidence" value="ECO:0007669"/>
    <property type="project" value="TreeGrafter"/>
</dbReference>
<gene>
    <name evidence="1" type="ORF">TI39_contig290g00016</name>
</gene>
<accession>A0A0F4GVN6</accession>
<dbReference type="Gene3D" id="3.40.50.1240">
    <property type="entry name" value="Phosphoglycerate mutase-like"/>
    <property type="match status" value="1"/>
</dbReference>
<dbReference type="InterPro" id="IPR029033">
    <property type="entry name" value="His_PPase_superfam"/>
</dbReference>
<dbReference type="SUPFAM" id="SSF53254">
    <property type="entry name" value="Phosphoglycerate mutase-like"/>
    <property type="match status" value="1"/>
</dbReference>
<reference evidence="1 2" key="1">
    <citation type="submission" date="2015-03" db="EMBL/GenBank/DDBJ databases">
        <title>RNA-seq based gene annotation and comparative genomics of four Zymoseptoria species reveal species-specific pathogenicity related genes and transposable element activity.</title>
        <authorList>
            <person name="Grandaubert J."/>
            <person name="Bhattacharyya A."/>
            <person name="Stukenbrock E.H."/>
        </authorList>
    </citation>
    <scope>NUCLEOTIDE SEQUENCE [LARGE SCALE GENOMIC DNA]</scope>
    <source>
        <strain evidence="1 2">Zb18110</strain>
    </source>
</reference>
<dbReference type="Pfam" id="PF00300">
    <property type="entry name" value="His_Phos_1"/>
    <property type="match status" value="1"/>
</dbReference>
<evidence type="ECO:0000313" key="1">
    <source>
        <dbReference type="EMBL" id="KJY01447.1"/>
    </source>
</evidence>
<dbReference type="OrthoDB" id="496981at2759"/>
<dbReference type="CDD" id="cd07067">
    <property type="entry name" value="HP_PGM_like"/>
    <property type="match status" value="1"/>
</dbReference>
<dbReference type="GO" id="GO:0005737">
    <property type="term" value="C:cytoplasm"/>
    <property type="evidence" value="ECO:0007669"/>
    <property type="project" value="TreeGrafter"/>
</dbReference>
<protein>
    <recommendedName>
        <fullName evidence="3">Phosphoglycerate mutase-like protein</fullName>
    </recommendedName>
</protein>
<proteinExistence type="predicted"/>
<dbReference type="AlphaFoldDB" id="A0A0F4GVN6"/>
<dbReference type="EMBL" id="LAFY01000282">
    <property type="protein sequence ID" value="KJY01447.1"/>
    <property type="molecule type" value="Genomic_DNA"/>
</dbReference>
<evidence type="ECO:0008006" key="3">
    <source>
        <dbReference type="Google" id="ProtNLM"/>
    </source>
</evidence>
<organism evidence="1 2">
    <name type="scientific">Zymoseptoria brevis</name>
    <dbReference type="NCBI Taxonomy" id="1047168"/>
    <lineage>
        <taxon>Eukaryota</taxon>
        <taxon>Fungi</taxon>
        <taxon>Dikarya</taxon>
        <taxon>Ascomycota</taxon>
        <taxon>Pezizomycotina</taxon>
        <taxon>Dothideomycetes</taxon>
        <taxon>Dothideomycetidae</taxon>
        <taxon>Mycosphaerellales</taxon>
        <taxon>Mycosphaerellaceae</taxon>
        <taxon>Zymoseptoria</taxon>
    </lineage>
</organism>
<dbReference type="InterPro" id="IPR013078">
    <property type="entry name" value="His_Pase_superF_clade-1"/>
</dbReference>
<keyword evidence="2" id="KW-1185">Reference proteome</keyword>
<sequence length="411" mass="45468">MQCWTTRHVMLRCSSHVDESVLNRGISTSSSSLFSFAQTIPNHLQTALHIMKLSLLGPTALAVSTANAALISGDNNPGYIKYTTVQGYFLQDEPSTNATTFNYTTTNFGLINRTYPATEGLCADLTQWQLFSRQVEALNAAAPLNTVYKTIFMGRHGEGYHNAAESYYGTPAWNCYWAQLTGNGSATWEDAKLTSLGVLQAEIAHNFWKHQIEVQKIPYPQSYYTSPLARCLATANVTFAGLDLPVYYPFRPTLKEFLREGISIHTCDHRSNLSTIAQSYPYYTLDPSLTEVDELWNGVTAEDDTAHEKRMLALLDDVFTNDDHTWISFTSHSGTIATLLSVLGHQPFRLSTGAIIPVLIKAEFLPASHAPKVQDGAFTTSTWCHNAPPITSSKDVEQGCVCSKTGLRCRV</sequence>
<dbReference type="Proteomes" id="UP000033647">
    <property type="component" value="Unassembled WGS sequence"/>
</dbReference>
<dbReference type="PANTHER" id="PTHR48100">
    <property type="entry name" value="BROAD-SPECIFICITY PHOSPHATASE YOR283W-RELATED"/>
    <property type="match status" value="1"/>
</dbReference>
<name>A0A0F4GVN6_9PEZI</name>